<protein>
    <submittedName>
        <fullName evidence="2">Uncharacterized protein</fullName>
    </submittedName>
</protein>
<gene>
    <name evidence="2" type="ORF">O3G_MSEX013653</name>
</gene>
<reference evidence="2" key="1">
    <citation type="journal article" date="2016" name="Insect Biochem. Mol. Biol.">
        <title>Multifaceted biological insights from a draft genome sequence of the tobacco hornworm moth, Manduca sexta.</title>
        <authorList>
            <person name="Kanost M.R."/>
            <person name="Arrese E.L."/>
            <person name="Cao X."/>
            <person name="Chen Y.R."/>
            <person name="Chellapilla S."/>
            <person name="Goldsmith M.R."/>
            <person name="Grosse-Wilde E."/>
            <person name="Heckel D.G."/>
            <person name="Herndon N."/>
            <person name="Jiang H."/>
            <person name="Papanicolaou A."/>
            <person name="Qu J."/>
            <person name="Soulages J.L."/>
            <person name="Vogel H."/>
            <person name="Walters J."/>
            <person name="Waterhouse R.M."/>
            <person name="Ahn S.J."/>
            <person name="Almeida F.C."/>
            <person name="An C."/>
            <person name="Aqrawi P."/>
            <person name="Bretschneider A."/>
            <person name="Bryant W.B."/>
            <person name="Bucks S."/>
            <person name="Chao H."/>
            <person name="Chevignon G."/>
            <person name="Christen J.M."/>
            <person name="Clarke D.F."/>
            <person name="Dittmer N.T."/>
            <person name="Ferguson L.C.F."/>
            <person name="Garavelou S."/>
            <person name="Gordon K.H.J."/>
            <person name="Gunaratna R.T."/>
            <person name="Han Y."/>
            <person name="Hauser F."/>
            <person name="He Y."/>
            <person name="Heidel-Fischer H."/>
            <person name="Hirsh A."/>
            <person name="Hu Y."/>
            <person name="Jiang H."/>
            <person name="Kalra D."/>
            <person name="Klinner C."/>
            <person name="Konig C."/>
            <person name="Kovar C."/>
            <person name="Kroll A.R."/>
            <person name="Kuwar S.S."/>
            <person name="Lee S.L."/>
            <person name="Lehman R."/>
            <person name="Li K."/>
            <person name="Li Z."/>
            <person name="Liang H."/>
            <person name="Lovelace S."/>
            <person name="Lu Z."/>
            <person name="Mansfield J.H."/>
            <person name="McCulloch K.J."/>
            <person name="Mathew T."/>
            <person name="Morton B."/>
            <person name="Muzny D.M."/>
            <person name="Neunemann D."/>
            <person name="Ongeri F."/>
            <person name="Pauchet Y."/>
            <person name="Pu L.L."/>
            <person name="Pyrousis I."/>
            <person name="Rao X.J."/>
            <person name="Redding A."/>
            <person name="Roesel C."/>
            <person name="Sanchez-Gracia A."/>
            <person name="Schaack S."/>
            <person name="Shukla A."/>
            <person name="Tetreau G."/>
            <person name="Wang Y."/>
            <person name="Xiong G.H."/>
            <person name="Traut W."/>
            <person name="Walsh T.K."/>
            <person name="Worley K.C."/>
            <person name="Wu D."/>
            <person name="Wu W."/>
            <person name="Wu Y.Q."/>
            <person name="Zhang X."/>
            <person name="Zou Z."/>
            <person name="Zucker H."/>
            <person name="Briscoe A.D."/>
            <person name="Burmester T."/>
            <person name="Clem R.J."/>
            <person name="Feyereisen R."/>
            <person name="Grimmelikhuijzen C.J.P."/>
            <person name="Hamodrakas S.J."/>
            <person name="Hansson B.S."/>
            <person name="Huguet E."/>
            <person name="Jermiin L.S."/>
            <person name="Lan Q."/>
            <person name="Lehman H.K."/>
            <person name="Lorenzen M."/>
            <person name="Merzendorfer H."/>
            <person name="Michalopoulos I."/>
            <person name="Morton D.B."/>
            <person name="Muthukrishnan S."/>
            <person name="Oakeshott J.G."/>
            <person name="Palmer W."/>
            <person name="Park Y."/>
            <person name="Passarelli A.L."/>
            <person name="Rozas J."/>
            <person name="Schwartz L.M."/>
            <person name="Smith W."/>
            <person name="Southgate A."/>
            <person name="Vilcinskas A."/>
            <person name="Vogt R."/>
            <person name="Wang P."/>
            <person name="Werren J."/>
            <person name="Yu X.Q."/>
            <person name="Zhou J.J."/>
            <person name="Brown S.J."/>
            <person name="Scherer S.E."/>
            <person name="Richards S."/>
            <person name="Blissard G.W."/>
        </authorList>
    </citation>
    <scope>NUCLEOTIDE SEQUENCE</scope>
</reference>
<feature type="compositionally biased region" description="Basic and acidic residues" evidence="1">
    <location>
        <begin position="47"/>
        <end position="62"/>
    </location>
</feature>
<keyword evidence="3" id="KW-1185">Reference proteome</keyword>
<proteinExistence type="predicted"/>
<feature type="compositionally biased region" description="Basic and acidic residues" evidence="1">
    <location>
        <begin position="1"/>
        <end position="10"/>
    </location>
</feature>
<dbReference type="Proteomes" id="UP000791440">
    <property type="component" value="Unassembled WGS sequence"/>
</dbReference>
<comment type="caution">
    <text evidence="2">The sequence shown here is derived from an EMBL/GenBank/DDBJ whole genome shotgun (WGS) entry which is preliminary data.</text>
</comment>
<feature type="region of interest" description="Disordered" evidence="1">
    <location>
        <begin position="1"/>
        <end position="106"/>
    </location>
</feature>
<evidence type="ECO:0000313" key="3">
    <source>
        <dbReference type="Proteomes" id="UP000791440"/>
    </source>
</evidence>
<reference evidence="2" key="2">
    <citation type="submission" date="2020-12" db="EMBL/GenBank/DDBJ databases">
        <authorList>
            <person name="Kanost M."/>
        </authorList>
    </citation>
    <scope>NUCLEOTIDE SEQUENCE</scope>
</reference>
<evidence type="ECO:0000256" key="1">
    <source>
        <dbReference type="SAM" id="MobiDB-lite"/>
    </source>
</evidence>
<accession>A0A921ZRN3</accession>
<sequence>MADGSPEDRAGPTQMNDLTFSAPDKGHRDTKKCSDDTFDGDSVKLSLYKDQETSDSCEKSDTRGVAAERGPLAADTRKQTDANVPESDDRKKRCFDRYDSSESSDR</sequence>
<name>A0A921ZRN3_MANSE</name>
<evidence type="ECO:0000313" key="2">
    <source>
        <dbReference type="EMBL" id="KAG6463080.1"/>
    </source>
</evidence>
<organism evidence="2 3">
    <name type="scientific">Manduca sexta</name>
    <name type="common">Tobacco hawkmoth</name>
    <name type="synonym">Tobacco hornworm</name>
    <dbReference type="NCBI Taxonomy" id="7130"/>
    <lineage>
        <taxon>Eukaryota</taxon>
        <taxon>Metazoa</taxon>
        <taxon>Ecdysozoa</taxon>
        <taxon>Arthropoda</taxon>
        <taxon>Hexapoda</taxon>
        <taxon>Insecta</taxon>
        <taxon>Pterygota</taxon>
        <taxon>Neoptera</taxon>
        <taxon>Endopterygota</taxon>
        <taxon>Lepidoptera</taxon>
        <taxon>Glossata</taxon>
        <taxon>Ditrysia</taxon>
        <taxon>Bombycoidea</taxon>
        <taxon>Sphingidae</taxon>
        <taxon>Sphinginae</taxon>
        <taxon>Sphingini</taxon>
        <taxon>Manduca</taxon>
    </lineage>
</organism>
<dbReference type="AlphaFoldDB" id="A0A921ZRN3"/>
<dbReference type="EMBL" id="JH668933">
    <property type="protein sequence ID" value="KAG6463080.1"/>
    <property type="molecule type" value="Genomic_DNA"/>
</dbReference>
<feature type="compositionally biased region" description="Basic and acidic residues" evidence="1">
    <location>
        <begin position="24"/>
        <end position="35"/>
    </location>
</feature>
<feature type="compositionally biased region" description="Basic and acidic residues" evidence="1">
    <location>
        <begin position="87"/>
        <end position="106"/>
    </location>
</feature>